<evidence type="ECO:0000313" key="2">
    <source>
        <dbReference type="EMBL" id="STC92773.1"/>
    </source>
</evidence>
<accession>A0A376DP60</accession>
<dbReference type="AlphaFoldDB" id="A0A1M7HUI3"/>
<proteinExistence type="predicted"/>
<dbReference type="Proteomes" id="UP000273270">
    <property type="component" value="Chromosome"/>
</dbReference>
<dbReference type="SUPFAM" id="SSF56399">
    <property type="entry name" value="ADP-ribosylation"/>
    <property type="match status" value="1"/>
</dbReference>
<dbReference type="OrthoDB" id="9800843at2"/>
<name>A0A1M7HUI3_CHRCU</name>
<reference evidence="4" key="2">
    <citation type="submission" date="2018-11" db="EMBL/GenBank/DDBJ databases">
        <title>Proposal to divide the Flavobacteriaceae and reorganize its genera based on Amino Acid Identity values calculated from whole genome sequences.</title>
        <authorList>
            <person name="Nicholson A.C."/>
            <person name="Gulvik C.A."/>
            <person name="Whitney A.M."/>
            <person name="Humrighouse B.W."/>
            <person name="Bell M."/>
            <person name="Holmes B."/>
            <person name="Steigerwalt A.G."/>
            <person name="Villarma A."/>
            <person name="Sheth M."/>
            <person name="Batra D."/>
            <person name="Pryor J."/>
            <person name="Bernardet J.-F."/>
            <person name="Hugo C."/>
            <person name="Kampfer P."/>
            <person name="Newman J."/>
            <person name="McQuiston J.R."/>
        </authorList>
    </citation>
    <scope>NUCLEOTIDE SEQUENCE [LARGE SCALE GENOMIC DNA]</scope>
    <source>
        <strain evidence="4">G0188</strain>
    </source>
</reference>
<dbReference type="EMBL" id="CP033920">
    <property type="protein sequence ID" value="AZA48624.1"/>
    <property type="molecule type" value="Genomic_DNA"/>
</dbReference>
<reference evidence="2 3" key="1">
    <citation type="submission" date="2018-06" db="EMBL/GenBank/DDBJ databases">
        <authorList>
            <consortium name="Pathogen Informatics"/>
            <person name="Doyle S."/>
        </authorList>
    </citation>
    <scope>NUCLEOTIDE SEQUENCE [LARGE SCALE GENOMIC DNA]</scope>
    <source>
        <strain evidence="2 3">NCTC13533</strain>
    </source>
</reference>
<protein>
    <recommendedName>
        <fullName evidence="5">DUF3990 domain-containing protein</fullName>
    </recommendedName>
</protein>
<organism evidence="2 3">
    <name type="scientific">Chryseobacterium carnipullorum</name>
    <dbReference type="NCBI Taxonomy" id="1124835"/>
    <lineage>
        <taxon>Bacteria</taxon>
        <taxon>Pseudomonadati</taxon>
        <taxon>Bacteroidota</taxon>
        <taxon>Flavobacteriia</taxon>
        <taxon>Flavobacteriales</taxon>
        <taxon>Weeksellaceae</taxon>
        <taxon>Chryseobacterium group</taxon>
        <taxon>Chryseobacterium</taxon>
    </lineage>
</organism>
<dbReference type="EMBL" id="UFVQ01000003">
    <property type="protein sequence ID" value="STC92773.1"/>
    <property type="molecule type" value="Genomic_DNA"/>
</dbReference>
<evidence type="ECO:0000313" key="3">
    <source>
        <dbReference type="Proteomes" id="UP000255224"/>
    </source>
</evidence>
<evidence type="ECO:0008006" key="5">
    <source>
        <dbReference type="Google" id="ProtNLM"/>
    </source>
</evidence>
<gene>
    <name evidence="1" type="ORF">EG346_10720</name>
    <name evidence="2" type="ORF">NCTC13533_00534</name>
</gene>
<evidence type="ECO:0000313" key="1">
    <source>
        <dbReference type="EMBL" id="AZA48624.1"/>
    </source>
</evidence>
<reference evidence="1" key="3">
    <citation type="submission" date="2018-11" db="EMBL/GenBank/DDBJ databases">
        <title>Proposal to divide the Flavobacteriaceae and reorganize its genera based on Amino Acid Identity values calculated from whole genome sequences.</title>
        <authorList>
            <person name="Nicholson A.C."/>
            <person name="Gulvik C.A."/>
            <person name="Whitney A.M."/>
            <person name="Humrighouse B.W."/>
            <person name="Bell M."/>
            <person name="Holmes B."/>
            <person name="Steigerwalt A."/>
            <person name="Villarma A."/>
            <person name="Sheth M."/>
            <person name="Batra D."/>
            <person name="Pryor J."/>
            <person name="Bernardet J.-F."/>
            <person name="Hugo C."/>
            <person name="Kampfer P."/>
            <person name="Newman J."/>
            <person name="Mcquiston J.R."/>
        </authorList>
    </citation>
    <scope>NUCLEOTIDE SEQUENCE [LARGE SCALE GENOMIC DNA]</scope>
    <source>
        <strain evidence="1">G0188</strain>
    </source>
</reference>
<evidence type="ECO:0000313" key="4">
    <source>
        <dbReference type="Proteomes" id="UP000273270"/>
    </source>
</evidence>
<dbReference type="KEGG" id="ccau:EG346_10720"/>
<keyword evidence="4" id="KW-1185">Reference proteome</keyword>
<accession>A0A1M7HUI3</accession>
<sequence length="211" mass="24456">MLYSSRPNLMIGFHGCDESVRNELVNNPNKIKKSQEKFDWLGNGFYVWENNFERALKWAEDKLERGTVANPSVVGVIYQLDYCLDFTDSQFIGVLCDYYELLKTDLEFTGKKLPQNKDVKRDAHQDLVLRELDCAVIEYLHQKIEDAIKRDEEEKGFSEIRRFDTARGIFTEGGPAYEGAGIQTKNHIQICIRNLNCIKGFFIPRETAKFP</sequence>
<dbReference type="Proteomes" id="UP000255224">
    <property type="component" value="Unassembled WGS sequence"/>
</dbReference>